<dbReference type="InterPro" id="IPR025580">
    <property type="entry name" value="Gp46"/>
</dbReference>
<feature type="compositionally biased region" description="Basic and acidic residues" evidence="1">
    <location>
        <begin position="41"/>
        <end position="90"/>
    </location>
</feature>
<protein>
    <recommendedName>
        <fullName evidence="6">DUF4355 domain-containing protein</fullName>
    </recommendedName>
</protein>
<dbReference type="Proteomes" id="UP000215828">
    <property type="component" value="Unassembled WGS sequence"/>
</dbReference>
<reference evidence="3 4" key="1">
    <citation type="submission" date="2017-04" db="EMBL/GenBank/DDBJ databases">
        <authorList>
            <person name="Afonso C.L."/>
            <person name="Miller P.J."/>
            <person name="Scott M.A."/>
            <person name="Spackman E."/>
            <person name="Goraichik I."/>
            <person name="Dimitrov K.M."/>
            <person name="Suarez D.L."/>
            <person name="Swayne D.E."/>
        </authorList>
    </citation>
    <scope>NUCLEOTIDE SEQUENCE [LARGE SCALE GENOMIC DNA]</scope>
    <source>
        <strain evidence="3 4">609q</strain>
    </source>
</reference>
<feature type="region of interest" description="Disordered" evidence="1">
    <location>
        <begin position="1"/>
        <end position="90"/>
    </location>
</feature>
<feature type="compositionally biased region" description="Polar residues" evidence="1">
    <location>
        <begin position="21"/>
        <end position="33"/>
    </location>
</feature>
<proteinExistence type="predicted"/>
<dbReference type="RefSeq" id="WP_094496165.1">
    <property type="nucleotide sequence ID" value="NZ_NGNV01000055.1"/>
</dbReference>
<comment type="caution">
    <text evidence="3">The sequence shown here is derived from an EMBL/GenBank/DDBJ whole genome shotgun (WGS) entry which is preliminary data.</text>
</comment>
<accession>A0A256L9E5</accession>
<dbReference type="Pfam" id="PF14265">
    <property type="entry name" value="DUF4355"/>
    <property type="match status" value="1"/>
</dbReference>
<evidence type="ECO:0000313" key="5">
    <source>
        <dbReference type="Proteomes" id="UP000216316"/>
    </source>
</evidence>
<dbReference type="Proteomes" id="UP000216316">
    <property type="component" value="Unassembled WGS sequence"/>
</dbReference>
<organism evidence="3 4">
    <name type="scientific">Lactobacillus taiwanensis</name>
    <dbReference type="NCBI Taxonomy" id="508451"/>
    <lineage>
        <taxon>Bacteria</taxon>
        <taxon>Bacillati</taxon>
        <taxon>Bacillota</taxon>
        <taxon>Bacilli</taxon>
        <taxon>Lactobacillales</taxon>
        <taxon>Lactobacillaceae</taxon>
        <taxon>Lactobacillus</taxon>
    </lineage>
</organism>
<dbReference type="AlphaFoldDB" id="A0A256L9E5"/>
<keyword evidence="5" id="KW-1185">Reference proteome</keyword>
<dbReference type="EMBL" id="NGNX01000062">
    <property type="protein sequence ID" value="OYR90041.1"/>
    <property type="molecule type" value="Genomic_DNA"/>
</dbReference>
<evidence type="ECO:0000313" key="4">
    <source>
        <dbReference type="Proteomes" id="UP000215828"/>
    </source>
</evidence>
<feature type="compositionally biased region" description="Polar residues" evidence="1">
    <location>
        <begin position="1"/>
        <end position="11"/>
    </location>
</feature>
<evidence type="ECO:0000256" key="1">
    <source>
        <dbReference type="SAM" id="MobiDB-lite"/>
    </source>
</evidence>
<dbReference type="EMBL" id="NGNV01000055">
    <property type="protein sequence ID" value="OYR87170.1"/>
    <property type="molecule type" value="Genomic_DNA"/>
</dbReference>
<sequence>MGEQDNATVDQPVSAEPEKQGSAQPEKTFSQADVDQIVESRLAREKDKMKSSLRDEVEEEVRNQIKDEQSEAKKLKKMNDDQRRKYDMDKKDQEIADLKAKLNRSEMEHVATDLLSKKGITADTDTLNFVVAEDAETTQANIDRFADLINKKAQANRREDFNIPEPKSGNSGRKAVDVKEFNKMGYHERLELKQKQPTLYQQLLNQPYKEEK</sequence>
<name>A0A256L9E5_9LACO</name>
<reference evidence="2 5" key="2">
    <citation type="submission" date="2017-05" db="EMBL/GenBank/DDBJ databases">
        <authorList>
            <person name="Lin X.B."/>
            <person name="Stothard P."/>
            <person name="Tasseva G."/>
            <person name="Walter J."/>
        </authorList>
    </citation>
    <scope>NUCLEOTIDE SEQUENCE [LARGE SCALE GENOMIC DNA]</scope>
    <source>
        <strain evidence="2 5">609u</strain>
    </source>
</reference>
<reference evidence="4 5" key="3">
    <citation type="submission" date="2017-09" db="EMBL/GenBank/DDBJ databases">
        <title>Tripartite evolution among Lactobacillus johnsonii, Lactobacillus taiwanensis, Lactobacillus reuteri and their rodent host.</title>
        <authorList>
            <person name="Wang T."/>
            <person name="Knowles S."/>
            <person name="Cheng C."/>
        </authorList>
    </citation>
    <scope>NUCLEOTIDE SEQUENCE [LARGE SCALE GENOMIC DNA]</scope>
    <source>
        <strain evidence="3 4">609q</strain>
        <strain evidence="2 5">609u</strain>
    </source>
</reference>
<gene>
    <name evidence="2" type="ORF">CBF53_09300</name>
    <name evidence="3" type="ORF">CBF70_10360</name>
</gene>
<evidence type="ECO:0008006" key="6">
    <source>
        <dbReference type="Google" id="ProtNLM"/>
    </source>
</evidence>
<evidence type="ECO:0000313" key="3">
    <source>
        <dbReference type="EMBL" id="OYR90041.1"/>
    </source>
</evidence>
<evidence type="ECO:0000313" key="2">
    <source>
        <dbReference type="EMBL" id="OYR87170.1"/>
    </source>
</evidence>
<feature type="region of interest" description="Disordered" evidence="1">
    <location>
        <begin position="157"/>
        <end position="180"/>
    </location>
</feature>